<feature type="compositionally biased region" description="Polar residues" evidence="1">
    <location>
        <begin position="491"/>
        <end position="502"/>
    </location>
</feature>
<organism evidence="2 3">
    <name type="scientific">Dryococelus australis</name>
    <dbReference type="NCBI Taxonomy" id="614101"/>
    <lineage>
        <taxon>Eukaryota</taxon>
        <taxon>Metazoa</taxon>
        <taxon>Ecdysozoa</taxon>
        <taxon>Arthropoda</taxon>
        <taxon>Hexapoda</taxon>
        <taxon>Insecta</taxon>
        <taxon>Pterygota</taxon>
        <taxon>Neoptera</taxon>
        <taxon>Polyneoptera</taxon>
        <taxon>Phasmatodea</taxon>
        <taxon>Verophasmatodea</taxon>
        <taxon>Anareolatae</taxon>
        <taxon>Phasmatidae</taxon>
        <taxon>Eurycanthinae</taxon>
        <taxon>Dryococelus</taxon>
    </lineage>
</organism>
<evidence type="ECO:0000313" key="3">
    <source>
        <dbReference type="Proteomes" id="UP001159363"/>
    </source>
</evidence>
<comment type="caution">
    <text evidence="2">The sequence shown here is derived from an EMBL/GenBank/DDBJ whole genome shotgun (WGS) entry which is preliminary data.</text>
</comment>
<evidence type="ECO:0000313" key="2">
    <source>
        <dbReference type="EMBL" id="KAJ8892059.1"/>
    </source>
</evidence>
<dbReference type="Proteomes" id="UP001159363">
    <property type="component" value="Chromosome 2"/>
</dbReference>
<gene>
    <name evidence="2" type="ORF">PR048_004633</name>
</gene>
<name>A0ABQ9I728_9NEOP</name>
<protein>
    <submittedName>
        <fullName evidence="2">Uncharacterized protein</fullName>
    </submittedName>
</protein>
<accession>A0ABQ9I728</accession>
<dbReference type="EMBL" id="JARBHB010000002">
    <property type="protein sequence ID" value="KAJ8892059.1"/>
    <property type="molecule type" value="Genomic_DNA"/>
</dbReference>
<proteinExistence type="predicted"/>
<sequence length="1111" mass="122092">MKYTSNVQALLPHKTIELYPINAVARVLFPKLVGRWTLLWPRLQVLASWKLRRGMAEPRTRHTHTHHVVRLGARGLRAAGFIRSPSSLSDTSAGESPVHTPVATIRPLSAAGAFVKVPLQLRNRYLLILYIALKSVRHNATWPDSLAVRGHSGLPGFGQCWSRLRQLAVLITAHKWRSGNSLDSHSGGPGIDRFPVRLSWFSFSTVFRNQYGYLTNAITVSFPISLPCATCTVSNDLAVDETLRPTTYLLVAHYKEKGDRTPDPMGVEEKGFIAARISYHVGWVCRREGVGVHHHPRLLTRAPLEYRETPPRRLGTVKSAVNFIFLAGEVFPLQVEVMSVRRPAQITLGGGRPAVQSRRENLGEPVRGGWSHGALVVRLLAKANRVQSPAGSLRIFASGNRAGRCHWLAYFLGDLSPPFFFHSGAAPYSPHFTLIGSQYLHVKSLPNLFTLHSLRGRKGKISVSIIYSFRLFNVHIFKPEFKLSKRRRDGLNSTPSQSPTLETRNEGGRSPRRGGGCWEGRGEGSSSGKETSEERPGSTEVIRGRGGGGRCSQTSQLPPGVLACGLLFMRNTFIVGATVAEHLAFSPPTKAIRAQSPAGSLRILARVNRDGRCRWSAGPPGDLPLPAPLHTRTAQIFSLAHFHRLEIAMGQNGNCRLHLPRSRGVKVCDWSCVEGCPLREEAMRGDHAPSHPQVLLVADGRHGNHQAVLRPLSLDGIRAAIVVCSPASTTTFCSVARAGKSALKTIFLRLLQTTTVAERLARSPPTKANRAHSPAGSLGFRKWESCRTMPLVSGFSRGSPVSSTLSFRRHSIFTPITLIVSEDHDVKCRPNSPESRKLHERDSTTYSGIMLGVRSSSLALAGPDSHPIATRLALTSVDHRRLTLWPTAVLATTLLVHANLHRNPQLPLALPSSLGGVTDVFAEGVAATSRHINNPEYQHCTVFTVEDVQARMSHNKCDRYHLWQACLSPEAIQVRFPAGVQPDASTYRLFTTAPLSPRCTGFNPRPGDYGFSQVGIAPDDTTGRRVFSGISRFPHPIIPALPHTHRVRWRSGNSLDSHSGGYGLDSRSGHPDFGFPWFSEITPGECWDESLTMSMAESSPNPFPMCSLHRI</sequence>
<reference evidence="2 3" key="1">
    <citation type="submission" date="2023-02" db="EMBL/GenBank/DDBJ databases">
        <title>LHISI_Scaffold_Assembly.</title>
        <authorList>
            <person name="Stuart O.P."/>
            <person name="Cleave R."/>
            <person name="Magrath M.J.L."/>
            <person name="Mikheyev A.S."/>
        </authorList>
    </citation>
    <scope>NUCLEOTIDE SEQUENCE [LARGE SCALE GENOMIC DNA]</scope>
    <source>
        <strain evidence="2">Daus_M_001</strain>
        <tissue evidence="2">Leg muscle</tissue>
    </source>
</reference>
<evidence type="ECO:0000256" key="1">
    <source>
        <dbReference type="SAM" id="MobiDB-lite"/>
    </source>
</evidence>
<keyword evidence="3" id="KW-1185">Reference proteome</keyword>
<feature type="compositionally biased region" description="Gly residues" evidence="1">
    <location>
        <begin position="513"/>
        <end position="525"/>
    </location>
</feature>
<feature type="region of interest" description="Disordered" evidence="1">
    <location>
        <begin position="487"/>
        <end position="554"/>
    </location>
</feature>